<comment type="caution">
    <text evidence="2">The sequence shown here is derived from an EMBL/GenBank/DDBJ whole genome shotgun (WGS) entry which is preliminary data.</text>
</comment>
<dbReference type="RefSeq" id="WP_202740968.1">
    <property type="nucleotide sequence ID" value="NZ_JAOEEO010000003.1"/>
</dbReference>
<name>A0AA42I898_9GAMM</name>
<protein>
    <recommendedName>
        <fullName evidence="4">Lipoprotein</fullName>
    </recommendedName>
</protein>
<feature type="signal peptide" evidence="1">
    <location>
        <begin position="1"/>
        <end position="22"/>
    </location>
</feature>
<reference evidence="2" key="1">
    <citation type="submission" date="2022-09" db="EMBL/GenBank/DDBJ databases">
        <title>Intensive care unit water sources are persistently colonized with multi-drug resistant bacteria and are the site of extensive horizontal gene transfer of antibiotic resistance genes.</title>
        <authorList>
            <person name="Diorio-Toth L."/>
        </authorList>
    </citation>
    <scope>NUCLEOTIDE SEQUENCE</scope>
    <source>
        <strain evidence="2">GD04005</strain>
    </source>
</reference>
<dbReference type="Proteomes" id="UP001159329">
    <property type="component" value="Unassembled WGS sequence"/>
</dbReference>
<evidence type="ECO:0008006" key="4">
    <source>
        <dbReference type="Google" id="ProtNLM"/>
    </source>
</evidence>
<proteinExistence type="predicted"/>
<evidence type="ECO:0000313" key="2">
    <source>
        <dbReference type="EMBL" id="MDH0564375.1"/>
    </source>
</evidence>
<evidence type="ECO:0000313" key="3">
    <source>
        <dbReference type="Proteomes" id="UP001159329"/>
    </source>
</evidence>
<dbReference type="EMBL" id="JAOEEO010000003">
    <property type="protein sequence ID" value="MDH0564375.1"/>
    <property type="molecule type" value="Genomic_DNA"/>
</dbReference>
<gene>
    <name evidence="2" type="ORF">N7644_11865</name>
</gene>
<feature type="chain" id="PRO_5041224624" description="Lipoprotein" evidence="1">
    <location>
        <begin position="23"/>
        <end position="161"/>
    </location>
</feature>
<evidence type="ECO:0000256" key="1">
    <source>
        <dbReference type="SAM" id="SignalP"/>
    </source>
</evidence>
<keyword evidence="1" id="KW-0732">Signal</keyword>
<sequence>MNINLTLKALLVATVLGMTACASMPGGTSNEKYQPTYLQSHLIKGKTTKAEVVAMYGEPKSKSIASDKSESWYFNSGASNSPLGAFASSSSQTVNTGMNILKNRLMQAIPGGGSGEAGAMVQSAKIDAVNAATGTAGGASGVSLWINFDSKGYVERFHTSQ</sequence>
<organism evidence="2 3">
    <name type="scientific">Acinetobacter courvalinii</name>
    <dbReference type="NCBI Taxonomy" id="280147"/>
    <lineage>
        <taxon>Bacteria</taxon>
        <taxon>Pseudomonadati</taxon>
        <taxon>Pseudomonadota</taxon>
        <taxon>Gammaproteobacteria</taxon>
        <taxon>Moraxellales</taxon>
        <taxon>Moraxellaceae</taxon>
        <taxon>Acinetobacter</taxon>
    </lineage>
</organism>
<accession>A0AA42I898</accession>
<dbReference type="AlphaFoldDB" id="A0AA42I898"/>